<feature type="compositionally biased region" description="Basic and acidic residues" evidence="1">
    <location>
        <begin position="174"/>
        <end position="185"/>
    </location>
</feature>
<proteinExistence type="predicted"/>
<feature type="compositionally biased region" description="Basic and acidic residues" evidence="1">
    <location>
        <begin position="37"/>
        <end position="54"/>
    </location>
</feature>
<evidence type="ECO:0000313" key="3">
    <source>
        <dbReference type="Proteomes" id="UP001470230"/>
    </source>
</evidence>
<name>A0ABR2I610_9EUKA</name>
<feature type="region of interest" description="Disordered" evidence="1">
    <location>
        <begin position="166"/>
        <end position="185"/>
    </location>
</feature>
<comment type="caution">
    <text evidence="2">The sequence shown here is derived from an EMBL/GenBank/DDBJ whole genome shotgun (WGS) entry which is preliminary data.</text>
</comment>
<dbReference type="EMBL" id="JAPFFF010000019">
    <property type="protein sequence ID" value="KAK8857908.1"/>
    <property type="molecule type" value="Genomic_DNA"/>
</dbReference>
<protein>
    <submittedName>
        <fullName evidence="2">Uncharacterized protein</fullName>
    </submittedName>
</protein>
<feature type="region of interest" description="Disordered" evidence="1">
    <location>
        <begin position="20"/>
        <end position="54"/>
    </location>
</feature>
<evidence type="ECO:0000256" key="1">
    <source>
        <dbReference type="SAM" id="MobiDB-lite"/>
    </source>
</evidence>
<gene>
    <name evidence="2" type="ORF">M9Y10_013007</name>
</gene>
<organism evidence="2 3">
    <name type="scientific">Tritrichomonas musculus</name>
    <dbReference type="NCBI Taxonomy" id="1915356"/>
    <lineage>
        <taxon>Eukaryota</taxon>
        <taxon>Metamonada</taxon>
        <taxon>Parabasalia</taxon>
        <taxon>Tritrichomonadida</taxon>
        <taxon>Tritrichomonadidae</taxon>
        <taxon>Tritrichomonas</taxon>
    </lineage>
</organism>
<sequence>MFQRYAFDNLPPERKMELLEKQRKQQQQREILQQQIETRKREKDIEKEKEAKRNSYQEHISNYQSYPPQQTQFQSPSSFQYQVPQKTQTNTIDFSKTTLTPNNFRKQQFAFTPQNYSLLPNKIQRKSSTCPTHERQLISMTLTPNTIHDAFASLRRQIMTTAASSVIGGGADSRQPRDRKISDTF</sequence>
<keyword evidence="3" id="KW-1185">Reference proteome</keyword>
<dbReference type="Proteomes" id="UP001470230">
    <property type="component" value="Unassembled WGS sequence"/>
</dbReference>
<evidence type="ECO:0000313" key="2">
    <source>
        <dbReference type="EMBL" id="KAK8857908.1"/>
    </source>
</evidence>
<accession>A0ABR2I610</accession>
<reference evidence="2 3" key="1">
    <citation type="submission" date="2024-04" db="EMBL/GenBank/DDBJ databases">
        <title>Tritrichomonas musculus Genome.</title>
        <authorList>
            <person name="Alves-Ferreira E."/>
            <person name="Grigg M."/>
            <person name="Lorenzi H."/>
            <person name="Galac M."/>
        </authorList>
    </citation>
    <scope>NUCLEOTIDE SEQUENCE [LARGE SCALE GENOMIC DNA]</scope>
    <source>
        <strain evidence="2 3">EAF2021</strain>
    </source>
</reference>